<keyword evidence="2 5" id="KW-0808">Transferase</keyword>
<evidence type="ECO:0000256" key="5">
    <source>
        <dbReference type="HAMAP-Rule" id="MF_00198"/>
    </source>
</evidence>
<comment type="pathway">
    <text evidence="5">Amine and polyamine biosynthesis; spermidine biosynthesis; spermidine from putrescine: step 1/1.</text>
</comment>
<comment type="catalytic activity">
    <reaction evidence="5 8">
        <text>S-adenosyl 3-(methylsulfanyl)propylamine + putrescine = S-methyl-5'-thioadenosine + spermidine + H(+)</text>
        <dbReference type="Rhea" id="RHEA:12721"/>
        <dbReference type="ChEBI" id="CHEBI:15378"/>
        <dbReference type="ChEBI" id="CHEBI:17509"/>
        <dbReference type="ChEBI" id="CHEBI:57443"/>
        <dbReference type="ChEBI" id="CHEBI:57834"/>
        <dbReference type="ChEBI" id="CHEBI:326268"/>
        <dbReference type="EC" id="2.5.1.16"/>
    </reaction>
</comment>
<organism evidence="10 11">
    <name type="scientific">endosymbiont of Riftia pachyptila</name>
    <name type="common">vent Ph05</name>
    <dbReference type="NCBI Taxonomy" id="1048808"/>
    <lineage>
        <taxon>Bacteria</taxon>
        <taxon>Pseudomonadati</taxon>
        <taxon>Pseudomonadota</taxon>
        <taxon>Gammaproteobacteria</taxon>
        <taxon>sulfur-oxidizing symbionts</taxon>
    </lineage>
</organism>
<dbReference type="Pfam" id="PF01564">
    <property type="entry name" value="Spermine_synth"/>
    <property type="match status" value="1"/>
</dbReference>
<dbReference type="Gene3D" id="3.40.50.150">
    <property type="entry name" value="Vaccinia Virus protein VP39"/>
    <property type="match status" value="1"/>
</dbReference>
<dbReference type="GO" id="GO:0008295">
    <property type="term" value="P:spermidine biosynthetic process"/>
    <property type="evidence" value="ECO:0007669"/>
    <property type="project" value="UniProtKB-UniRule"/>
</dbReference>
<feature type="binding site" evidence="5">
    <location>
        <position position="124"/>
    </location>
    <ligand>
        <name>S-methyl-5'-thioadenosine</name>
        <dbReference type="ChEBI" id="CHEBI:17509"/>
    </ligand>
</feature>
<comment type="similarity">
    <text evidence="1 5 7">Belongs to the spermidine/spermine synthase family.</text>
</comment>
<comment type="subunit">
    <text evidence="5">Homodimer or homotetramer.</text>
</comment>
<dbReference type="InterPro" id="IPR037163">
    <property type="entry name" value="Spermidine_synt_N_sf"/>
</dbReference>
<comment type="function">
    <text evidence="5">Catalyzes the irreversible transfer of a propylamine group from the amino donor S-adenosylmethioninamine (decarboxy-AdoMet) to putrescine (1,4-diaminobutane) to yield spermidine.</text>
</comment>
<evidence type="ECO:0000313" key="10">
    <source>
        <dbReference type="EMBL" id="EGV50040.1"/>
    </source>
</evidence>
<dbReference type="EMBL" id="AFOC01000116">
    <property type="protein sequence ID" value="EGV50040.1"/>
    <property type="molecule type" value="Genomic_DNA"/>
</dbReference>
<dbReference type="InterPro" id="IPR030373">
    <property type="entry name" value="PABS_CS"/>
</dbReference>
<dbReference type="GO" id="GO:0004766">
    <property type="term" value="F:spermidine synthase activity"/>
    <property type="evidence" value="ECO:0007669"/>
    <property type="project" value="UniProtKB-UniRule"/>
</dbReference>
<evidence type="ECO:0000256" key="3">
    <source>
        <dbReference type="ARBA" id="ARBA00023066"/>
    </source>
</evidence>
<dbReference type="PANTHER" id="PTHR11558:SF11">
    <property type="entry name" value="SPERMIDINE SYNTHASE"/>
    <property type="match status" value="1"/>
</dbReference>
<dbReference type="PANTHER" id="PTHR11558">
    <property type="entry name" value="SPERMIDINE/SPERMINE SYNTHASE"/>
    <property type="match status" value="1"/>
</dbReference>
<dbReference type="InterPro" id="IPR030374">
    <property type="entry name" value="PABS"/>
</dbReference>
<keyword evidence="4 5" id="KW-0620">Polyamine biosynthesis</keyword>
<gene>
    <name evidence="5 10" type="primary">speE</name>
    <name evidence="10" type="ORF">Rifp1Sym_ek00080</name>
</gene>
<dbReference type="InterPro" id="IPR029063">
    <property type="entry name" value="SAM-dependent_MTases_sf"/>
</dbReference>
<dbReference type="Pfam" id="PF17284">
    <property type="entry name" value="Spermine_synt_N"/>
    <property type="match status" value="1"/>
</dbReference>
<feature type="binding site" evidence="5">
    <location>
        <position position="181"/>
    </location>
    <ligand>
        <name>S-methyl-5'-thioadenosine</name>
        <dbReference type="ChEBI" id="CHEBI:17509"/>
    </ligand>
</feature>
<evidence type="ECO:0000259" key="9">
    <source>
        <dbReference type="PROSITE" id="PS51006"/>
    </source>
</evidence>
<feature type="binding site" evidence="5">
    <location>
        <position position="49"/>
    </location>
    <ligand>
        <name>S-methyl-5'-thioadenosine</name>
        <dbReference type="ChEBI" id="CHEBI:17509"/>
    </ligand>
</feature>
<keyword evidence="3 5" id="KW-0745">Spermidine biosynthesis</keyword>
<dbReference type="AlphaFoldDB" id="G2DH69"/>
<dbReference type="GO" id="GO:0005829">
    <property type="term" value="C:cytosol"/>
    <property type="evidence" value="ECO:0007669"/>
    <property type="project" value="TreeGrafter"/>
</dbReference>
<keyword evidence="11" id="KW-1185">Reference proteome</keyword>
<reference evidence="10" key="1">
    <citation type="journal article" date="2011" name="ISME J.">
        <title>The endosymbionts of the deep-sea tubeworms Riftia pachyptila and Tevnia jerichonana share an identical physiology as revealed by proteogenomic analyses.</title>
        <authorList>
            <person name="Gardebrecht A."/>
            <person name="Markert S."/>
            <person name="Felbeck H."/>
            <person name="Thuermer A."/>
            <person name="Albrecht D."/>
            <person name="Wollherr A."/>
            <person name="Kabisch J."/>
            <person name="Lehmann R."/>
            <person name="Daniel R."/>
            <person name="Liesegang H."/>
            <person name="Hecker M."/>
            <person name="Sievert S.M."/>
            <person name="Schweder T."/>
        </authorList>
    </citation>
    <scope>NUCLEOTIDE SEQUENCE [LARGE SCALE GENOMIC DNA]</scope>
</reference>
<sequence>MGGMSCQIRVVERAMADNEQWFTEKCEEGGNAFGLRIKGKLHEEQSRYQKIEVYETTDWGNLMVLDGYTMVSSLDNFLYHEMMVHPALFIHPAPQRVAIIGGGDCGTLREVLKHPEVEQVTQIDIDERVTRVSEQFFPELCESNQDPRAELLFIDGIEWMQQAKAGSLDIIIVDSTDPIGPGEVLFSADFYRACQRALADGGLMIQQSESPLIHQLIIQRMYRNLHDSGFSDVKSLFFPQPIYPSGWWSATLGRKGAAIEGFREQDVAQRSFETRYYNSDIHRAAFAVPEFFRKILEPQS</sequence>
<feature type="active site" description="Proton acceptor" evidence="5 6">
    <location>
        <position position="174"/>
    </location>
</feature>
<dbReference type="NCBIfam" id="NF002010">
    <property type="entry name" value="PRK00811.1"/>
    <property type="match status" value="1"/>
</dbReference>
<comment type="caution">
    <text evidence="10">The sequence shown here is derived from an EMBL/GenBank/DDBJ whole genome shotgun (WGS) entry which is preliminary data.</text>
</comment>
<dbReference type="Gene3D" id="2.30.140.10">
    <property type="entry name" value="Spermidine synthase, tetramerisation domain"/>
    <property type="match status" value="1"/>
</dbReference>
<proteinExistence type="inferred from homology"/>
<dbReference type="PROSITE" id="PS01330">
    <property type="entry name" value="PABS_1"/>
    <property type="match status" value="1"/>
</dbReference>
<protein>
    <recommendedName>
        <fullName evidence="5">Polyamine aminopropyltransferase</fullName>
    </recommendedName>
    <alternativeName>
        <fullName evidence="5">Putrescine aminopropyltransferase</fullName>
        <shortName evidence="5">PAPT</shortName>
    </alternativeName>
    <alternativeName>
        <fullName evidence="5">Spermidine synthase</fullName>
        <shortName evidence="5">SPDS</shortName>
        <shortName evidence="5">SPDSY</shortName>
        <ecNumber evidence="5">2.5.1.16</ecNumber>
    </alternativeName>
</protein>
<feature type="binding site" evidence="5">
    <location>
        <position position="80"/>
    </location>
    <ligand>
        <name>spermidine</name>
        <dbReference type="ChEBI" id="CHEBI:57834"/>
    </ligand>
</feature>
<evidence type="ECO:0000313" key="11">
    <source>
        <dbReference type="Proteomes" id="UP000004491"/>
    </source>
</evidence>
<evidence type="ECO:0000256" key="7">
    <source>
        <dbReference type="RuleBase" id="RU003836"/>
    </source>
</evidence>
<feature type="domain" description="PABS" evidence="9">
    <location>
        <begin position="19"/>
        <end position="255"/>
    </location>
</feature>
<dbReference type="EC" id="2.5.1.16" evidence="5"/>
<dbReference type="CDD" id="cd02440">
    <property type="entry name" value="AdoMet_MTases"/>
    <property type="match status" value="1"/>
</dbReference>
<evidence type="ECO:0000256" key="6">
    <source>
        <dbReference type="PROSITE-ProRule" id="PRU00354"/>
    </source>
</evidence>
<feature type="binding site" evidence="5">
    <location>
        <begin position="174"/>
        <end position="177"/>
    </location>
    <ligand>
        <name>spermidine</name>
        <dbReference type="ChEBI" id="CHEBI:57834"/>
    </ligand>
</feature>
<dbReference type="PATRIC" id="fig|1048808.3.peg.3015"/>
<evidence type="ECO:0000256" key="1">
    <source>
        <dbReference type="ARBA" id="ARBA00007867"/>
    </source>
</evidence>
<dbReference type="InterPro" id="IPR035246">
    <property type="entry name" value="Spermidine_synt_N"/>
</dbReference>
<dbReference type="SUPFAM" id="SSF53335">
    <property type="entry name" value="S-adenosyl-L-methionine-dependent methyltransferases"/>
    <property type="match status" value="1"/>
</dbReference>
<evidence type="ECO:0000256" key="2">
    <source>
        <dbReference type="ARBA" id="ARBA00022679"/>
    </source>
</evidence>
<feature type="binding site" evidence="5">
    <location>
        <begin position="155"/>
        <end position="156"/>
    </location>
    <ligand>
        <name>S-methyl-5'-thioadenosine</name>
        <dbReference type="ChEBI" id="CHEBI:17509"/>
    </ligand>
</feature>
<evidence type="ECO:0000256" key="4">
    <source>
        <dbReference type="ARBA" id="ARBA00023115"/>
    </source>
</evidence>
<evidence type="ECO:0000256" key="8">
    <source>
        <dbReference type="RuleBase" id="RU003837"/>
    </source>
</evidence>
<dbReference type="InterPro" id="IPR001045">
    <property type="entry name" value="Spermi_synthase"/>
</dbReference>
<accession>G2DH69</accession>
<dbReference type="NCBIfam" id="TIGR00417">
    <property type="entry name" value="speE"/>
    <property type="match status" value="1"/>
</dbReference>
<dbReference type="HAMAP" id="MF_00198">
    <property type="entry name" value="Spermidine_synth"/>
    <property type="match status" value="1"/>
</dbReference>
<name>G2DH69_9GAMM</name>
<dbReference type="Proteomes" id="UP000004491">
    <property type="component" value="Unassembled WGS sequence"/>
</dbReference>
<dbReference type="PROSITE" id="PS51006">
    <property type="entry name" value="PABS_2"/>
    <property type="match status" value="1"/>
</dbReference>
<dbReference type="UniPathway" id="UPA00248">
    <property type="reaction ID" value="UER00314"/>
</dbReference>
<feature type="binding site" evidence="5">
    <location>
        <position position="104"/>
    </location>
    <ligand>
        <name>spermidine</name>
        <dbReference type="ChEBI" id="CHEBI:57834"/>
    </ligand>
</feature>